<evidence type="ECO:0000313" key="2">
    <source>
        <dbReference type="Proteomes" id="UP000054538"/>
    </source>
</evidence>
<reference evidence="1 2" key="1">
    <citation type="submission" date="2014-04" db="EMBL/GenBank/DDBJ databases">
        <authorList>
            <consortium name="DOE Joint Genome Institute"/>
            <person name="Kuo A."/>
            <person name="Kohler A."/>
            <person name="Jargeat P."/>
            <person name="Nagy L.G."/>
            <person name="Floudas D."/>
            <person name="Copeland A."/>
            <person name="Barry K.W."/>
            <person name="Cichocki N."/>
            <person name="Veneault-Fourrey C."/>
            <person name="LaButti K."/>
            <person name="Lindquist E.A."/>
            <person name="Lipzen A."/>
            <person name="Lundell T."/>
            <person name="Morin E."/>
            <person name="Murat C."/>
            <person name="Sun H."/>
            <person name="Tunlid A."/>
            <person name="Henrissat B."/>
            <person name="Grigoriev I.V."/>
            <person name="Hibbett D.S."/>
            <person name="Martin F."/>
            <person name="Nordberg H.P."/>
            <person name="Cantor M.N."/>
            <person name="Hua S.X."/>
        </authorList>
    </citation>
    <scope>NUCLEOTIDE SEQUENCE [LARGE SCALE GENOMIC DNA]</scope>
    <source>
        <strain evidence="1 2">Ve08.2h10</strain>
    </source>
</reference>
<dbReference type="AlphaFoldDB" id="A0A0D0DA45"/>
<organism evidence="1 2">
    <name type="scientific">Paxillus rubicundulus Ve08.2h10</name>
    <dbReference type="NCBI Taxonomy" id="930991"/>
    <lineage>
        <taxon>Eukaryota</taxon>
        <taxon>Fungi</taxon>
        <taxon>Dikarya</taxon>
        <taxon>Basidiomycota</taxon>
        <taxon>Agaricomycotina</taxon>
        <taxon>Agaricomycetes</taxon>
        <taxon>Agaricomycetidae</taxon>
        <taxon>Boletales</taxon>
        <taxon>Paxilineae</taxon>
        <taxon>Paxillaceae</taxon>
        <taxon>Paxillus</taxon>
    </lineage>
</organism>
<dbReference type="HOGENOM" id="CLU_033666_15_1_1"/>
<dbReference type="EMBL" id="KN827023">
    <property type="protein sequence ID" value="KIK77364.1"/>
    <property type="molecule type" value="Genomic_DNA"/>
</dbReference>
<accession>A0A0D0DA45</accession>
<dbReference type="InParanoid" id="A0A0D0DA45"/>
<name>A0A0D0DA45_9AGAM</name>
<dbReference type="InterPro" id="IPR036397">
    <property type="entry name" value="RNaseH_sf"/>
</dbReference>
<proteinExistence type="predicted"/>
<dbReference type="Gene3D" id="3.30.420.10">
    <property type="entry name" value="Ribonuclease H-like superfamily/Ribonuclease H"/>
    <property type="match status" value="1"/>
</dbReference>
<gene>
    <name evidence="1" type="ORF">PAXRUDRAFT_40530</name>
</gene>
<dbReference type="OrthoDB" id="3226274at2759"/>
<evidence type="ECO:0000313" key="1">
    <source>
        <dbReference type="EMBL" id="KIK77364.1"/>
    </source>
</evidence>
<keyword evidence="2" id="KW-1185">Reference proteome</keyword>
<protein>
    <submittedName>
        <fullName evidence="1">Uncharacterized protein</fullName>
    </submittedName>
</protein>
<feature type="non-terminal residue" evidence="1">
    <location>
        <position position="1"/>
    </location>
</feature>
<dbReference type="Proteomes" id="UP000054538">
    <property type="component" value="Unassembled WGS sequence"/>
</dbReference>
<reference evidence="2" key="2">
    <citation type="submission" date="2015-01" db="EMBL/GenBank/DDBJ databases">
        <title>Evolutionary Origins and Diversification of the Mycorrhizal Mutualists.</title>
        <authorList>
            <consortium name="DOE Joint Genome Institute"/>
            <consortium name="Mycorrhizal Genomics Consortium"/>
            <person name="Kohler A."/>
            <person name="Kuo A."/>
            <person name="Nagy L.G."/>
            <person name="Floudas D."/>
            <person name="Copeland A."/>
            <person name="Barry K.W."/>
            <person name="Cichocki N."/>
            <person name="Veneault-Fourrey C."/>
            <person name="LaButti K."/>
            <person name="Lindquist E.A."/>
            <person name="Lipzen A."/>
            <person name="Lundell T."/>
            <person name="Morin E."/>
            <person name="Murat C."/>
            <person name="Riley R."/>
            <person name="Ohm R."/>
            <person name="Sun H."/>
            <person name="Tunlid A."/>
            <person name="Henrissat B."/>
            <person name="Grigoriev I.V."/>
            <person name="Hibbett D.S."/>
            <person name="Martin F."/>
        </authorList>
    </citation>
    <scope>NUCLEOTIDE SEQUENCE [LARGE SCALE GENOMIC DNA]</scope>
    <source>
        <strain evidence="2">Ve08.2h10</strain>
    </source>
</reference>
<feature type="non-terminal residue" evidence="1">
    <location>
        <position position="50"/>
    </location>
</feature>
<dbReference type="GO" id="GO:0003676">
    <property type="term" value="F:nucleic acid binding"/>
    <property type="evidence" value="ECO:0007669"/>
    <property type="project" value="InterPro"/>
</dbReference>
<sequence>VKHGGGNIMVWGCIAAEGVGWIIRLKGNMDAALIKKKDIYFQQDNNPKHT</sequence>